<keyword evidence="3" id="KW-0677">Repeat</keyword>
<evidence type="ECO:0000256" key="3">
    <source>
        <dbReference type="ARBA" id="ARBA00022737"/>
    </source>
</evidence>
<dbReference type="GO" id="GO:0005737">
    <property type="term" value="C:cytoplasm"/>
    <property type="evidence" value="ECO:0007669"/>
    <property type="project" value="UniProtKB-UniRule"/>
</dbReference>
<dbReference type="RefSeq" id="WP_025227975.1">
    <property type="nucleotide sequence ID" value="NZ_CP007139.1"/>
</dbReference>
<evidence type="ECO:0000313" key="10">
    <source>
        <dbReference type="Proteomes" id="UP000027982"/>
    </source>
</evidence>
<evidence type="ECO:0000256" key="2">
    <source>
        <dbReference type="ARBA" id="ARBA00022490"/>
    </source>
</evidence>
<sequence>MSESEVLGSKPKPLLGTDEATIDGKGRILISKKKRDRLGDGFAICLGEHGCLDAYPAEKWQQILDEIDQHDPINPGRRQYTRLMLGNSDDDLSFDDQGRVVVPQKFRTLASLTKEVVIVGCGDHLEIWDKAQHEEFEKKNDTLGPGRQESIQKAYQEMKGA</sequence>
<comment type="subcellular location">
    <subcellularLocation>
        <location evidence="7">Cytoplasm</location>
        <location evidence="7">Nucleoid</location>
    </subcellularLocation>
</comment>
<organism evidence="9 10">
    <name type="scientific">Fimbriimonas ginsengisoli Gsoil 348</name>
    <dbReference type="NCBI Taxonomy" id="661478"/>
    <lineage>
        <taxon>Bacteria</taxon>
        <taxon>Bacillati</taxon>
        <taxon>Armatimonadota</taxon>
        <taxon>Fimbriimonadia</taxon>
        <taxon>Fimbriimonadales</taxon>
        <taxon>Fimbriimonadaceae</taxon>
        <taxon>Fimbriimonas</taxon>
    </lineage>
</organism>
<accession>A0A068NXB3</accession>
<keyword evidence="5 7" id="KW-0238">DNA-binding</keyword>
<feature type="domain" description="SpoVT-AbrB" evidence="8">
    <location>
        <begin position="89"/>
        <end position="132"/>
    </location>
</feature>
<dbReference type="PROSITE" id="PS51740">
    <property type="entry name" value="SPOVT_ABRB"/>
    <property type="match status" value="2"/>
</dbReference>
<keyword evidence="4 7" id="KW-0805">Transcription regulation</keyword>
<evidence type="ECO:0000256" key="7">
    <source>
        <dbReference type="HAMAP-Rule" id="MF_01008"/>
    </source>
</evidence>
<gene>
    <name evidence="7" type="primary">mraZ</name>
    <name evidence="9" type="ORF">OP10G_4795</name>
</gene>
<evidence type="ECO:0000256" key="1">
    <source>
        <dbReference type="ARBA" id="ARBA00013860"/>
    </source>
</evidence>
<dbReference type="InterPro" id="IPR035642">
    <property type="entry name" value="MraZ_N"/>
</dbReference>
<evidence type="ECO:0000259" key="8">
    <source>
        <dbReference type="PROSITE" id="PS51740"/>
    </source>
</evidence>
<dbReference type="EMBL" id="CP007139">
    <property type="protein sequence ID" value="AIE88163.1"/>
    <property type="molecule type" value="Genomic_DNA"/>
</dbReference>
<keyword evidence="10" id="KW-1185">Reference proteome</keyword>
<proteinExistence type="inferred from homology"/>
<keyword evidence="6 7" id="KW-0804">Transcription</keyword>
<dbReference type="GO" id="GO:2000143">
    <property type="term" value="P:negative regulation of DNA-templated transcription initiation"/>
    <property type="evidence" value="ECO:0007669"/>
    <property type="project" value="TreeGrafter"/>
</dbReference>
<dbReference type="Pfam" id="PF02381">
    <property type="entry name" value="MraZ"/>
    <property type="match status" value="2"/>
</dbReference>
<comment type="similarity">
    <text evidence="7">Belongs to the MraZ family.</text>
</comment>
<dbReference type="GO" id="GO:0000976">
    <property type="term" value="F:transcription cis-regulatory region binding"/>
    <property type="evidence" value="ECO:0007669"/>
    <property type="project" value="TreeGrafter"/>
</dbReference>
<dbReference type="HOGENOM" id="CLU_107907_0_2_0"/>
<dbReference type="InterPro" id="IPR035644">
    <property type="entry name" value="MraZ_C"/>
</dbReference>
<dbReference type="eggNOG" id="COG2001">
    <property type="taxonomic scope" value="Bacteria"/>
</dbReference>
<dbReference type="SUPFAM" id="SSF89447">
    <property type="entry name" value="AbrB/MazE/MraZ-like"/>
    <property type="match status" value="1"/>
</dbReference>
<feature type="domain" description="SpoVT-AbrB" evidence="8">
    <location>
        <begin position="17"/>
        <end position="59"/>
    </location>
</feature>
<dbReference type="PANTHER" id="PTHR34701:SF1">
    <property type="entry name" value="TRANSCRIPTIONAL REGULATOR MRAZ"/>
    <property type="match status" value="1"/>
</dbReference>
<dbReference type="InterPro" id="IPR003444">
    <property type="entry name" value="MraZ"/>
</dbReference>
<reference evidence="9 10" key="1">
    <citation type="journal article" date="2014" name="PLoS ONE">
        <title>The first complete genome sequence of the class fimbriimonadia in the phylum armatimonadetes.</title>
        <authorList>
            <person name="Hu Z.Y."/>
            <person name="Wang Y.Z."/>
            <person name="Im W.T."/>
            <person name="Wang S.Y."/>
            <person name="Zhao G.P."/>
            <person name="Zheng H.J."/>
            <person name="Quan Z.X."/>
        </authorList>
    </citation>
    <scope>NUCLEOTIDE SEQUENCE [LARGE SCALE GENOMIC DNA]</scope>
    <source>
        <strain evidence="9">Gsoil 348</strain>
    </source>
</reference>
<dbReference type="InterPro" id="IPR020603">
    <property type="entry name" value="MraZ_dom"/>
</dbReference>
<dbReference type="InterPro" id="IPR037914">
    <property type="entry name" value="SpoVT-AbrB_sf"/>
</dbReference>
<dbReference type="GO" id="GO:0009295">
    <property type="term" value="C:nucleoid"/>
    <property type="evidence" value="ECO:0007669"/>
    <property type="project" value="UniProtKB-SubCell"/>
</dbReference>
<dbReference type="OrthoDB" id="9807753at2"/>
<evidence type="ECO:0000256" key="6">
    <source>
        <dbReference type="ARBA" id="ARBA00023163"/>
    </source>
</evidence>
<dbReference type="CDD" id="cd16321">
    <property type="entry name" value="MraZ_C"/>
    <property type="match status" value="1"/>
</dbReference>
<protein>
    <recommendedName>
        <fullName evidence="1 7">Transcriptional regulator MraZ</fullName>
    </recommendedName>
</protein>
<dbReference type="InterPro" id="IPR007159">
    <property type="entry name" value="SpoVT-AbrB_dom"/>
</dbReference>
<evidence type="ECO:0000256" key="5">
    <source>
        <dbReference type="ARBA" id="ARBA00023125"/>
    </source>
</evidence>
<dbReference type="HAMAP" id="MF_01008">
    <property type="entry name" value="MraZ"/>
    <property type="match status" value="1"/>
</dbReference>
<dbReference type="PANTHER" id="PTHR34701">
    <property type="entry name" value="TRANSCRIPTIONAL REGULATOR MRAZ"/>
    <property type="match status" value="1"/>
</dbReference>
<dbReference type="KEGG" id="fgi:OP10G_4795"/>
<name>A0A068NXB3_FIMGI</name>
<dbReference type="CDD" id="cd16320">
    <property type="entry name" value="MraZ_N"/>
    <property type="match status" value="1"/>
</dbReference>
<dbReference type="Proteomes" id="UP000027982">
    <property type="component" value="Chromosome"/>
</dbReference>
<dbReference type="Gene3D" id="3.40.1550.20">
    <property type="entry name" value="Transcriptional regulator MraZ domain"/>
    <property type="match status" value="1"/>
</dbReference>
<evidence type="ECO:0000313" key="9">
    <source>
        <dbReference type="EMBL" id="AIE88163.1"/>
    </source>
</evidence>
<dbReference type="GO" id="GO:0003700">
    <property type="term" value="F:DNA-binding transcription factor activity"/>
    <property type="evidence" value="ECO:0007669"/>
    <property type="project" value="UniProtKB-UniRule"/>
</dbReference>
<keyword evidence="2 7" id="KW-0963">Cytoplasm</keyword>
<dbReference type="AlphaFoldDB" id="A0A068NXB3"/>
<comment type="subunit">
    <text evidence="7">Forms oligomers.</text>
</comment>
<evidence type="ECO:0000256" key="4">
    <source>
        <dbReference type="ARBA" id="ARBA00023015"/>
    </source>
</evidence>
<dbReference type="STRING" id="661478.OP10G_4795"/>
<dbReference type="InterPro" id="IPR038619">
    <property type="entry name" value="MraZ_sf"/>
</dbReference>